<name>A0A9D4STZ5_RHISA</name>
<gene>
    <name evidence="2" type="ORF">HPB52_012640</name>
</gene>
<feature type="compositionally biased region" description="Polar residues" evidence="1">
    <location>
        <begin position="159"/>
        <end position="173"/>
    </location>
</feature>
<proteinExistence type="predicted"/>
<evidence type="ECO:0000313" key="3">
    <source>
        <dbReference type="Proteomes" id="UP000821837"/>
    </source>
</evidence>
<evidence type="ECO:0000313" key="2">
    <source>
        <dbReference type="EMBL" id="KAH7947518.1"/>
    </source>
</evidence>
<dbReference type="PANTHER" id="PTHR47526:SF4">
    <property type="entry name" value="SWIM-TYPE DOMAIN-CONTAINING PROTEIN"/>
    <property type="match status" value="1"/>
</dbReference>
<dbReference type="AlphaFoldDB" id="A0A9D4STZ5"/>
<accession>A0A9D4STZ5</accession>
<dbReference type="Proteomes" id="UP000821837">
    <property type="component" value="Chromosome 6"/>
</dbReference>
<organism evidence="2 3">
    <name type="scientific">Rhipicephalus sanguineus</name>
    <name type="common">Brown dog tick</name>
    <name type="synonym">Ixodes sanguineus</name>
    <dbReference type="NCBI Taxonomy" id="34632"/>
    <lineage>
        <taxon>Eukaryota</taxon>
        <taxon>Metazoa</taxon>
        <taxon>Ecdysozoa</taxon>
        <taxon>Arthropoda</taxon>
        <taxon>Chelicerata</taxon>
        <taxon>Arachnida</taxon>
        <taxon>Acari</taxon>
        <taxon>Parasitiformes</taxon>
        <taxon>Ixodida</taxon>
        <taxon>Ixodoidea</taxon>
        <taxon>Ixodidae</taxon>
        <taxon>Rhipicephalinae</taxon>
        <taxon>Rhipicephalus</taxon>
        <taxon>Rhipicephalus</taxon>
    </lineage>
</organism>
<reference evidence="2" key="1">
    <citation type="journal article" date="2020" name="Cell">
        <title>Large-Scale Comparative Analyses of Tick Genomes Elucidate Their Genetic Diversity and Vector Capacities.</title>
        <authorList>
            <consortium name="Tick Genome and Microbiome Consortium (TIGMIC)"/>
            <person name="Jia N."/>
            <person name="Wang J."/>
            <person name="Shi W."/>
            <person name="Du L."/>
            <person name="Sun Y."/>
            <person name="Zhan W."/>
            <person name="Jiang J.F."/>
            <person name="Wang Q."/>
            <person name="Zhang B."/>
            <person name="Ji P."/>
            <person name="Bell-Sakyi L."/>
            <person name="Cui X.M."/>
            <person name="Yuan T.T."/>
            <person name="Jiang B.G."/>
            <person name="Yang W.F."/>
            <person name="Lam T.T."/>
            <person name="Chang Q.C."/>
            <person name="Ding S.J."/>
            <person name="Wang X.J."/>
            <person name="Zhu J.G."/>
            <person name="Ruan X.D."/>
            <person name="Zhao L."/>
            <person name="Wei J.T."/>
            <person name="Ye R.Z."/>
            <person name="Que T.C."/>
            <person name="Du C.H."/>
            <person name="Zhou Y.H."/>
            <person name="Cheng J.X."/>
            <person name="Dai P.F."/>
            <person name="Guo W.B."/>
            <person name="Han X.H."/>
            <person name="Huang E.J."/>
            <person name="Li L.F."/>
            <person name="Wei W."/>
            <person name="Gao Y.C."/>
            <person name="Liu J.Z."/>
            <person name="Shao H.Z."/>
            <person name="Wang X."/>
            <person name="Wang C.C."/>
            <person name="Yang T.C."/>
            <person name="Huo Q.B."/>
            <person name="Li W."/>
            <person name="Chen H.Y."/>
            <person name="Chen S.E."/>
            <person name="Zhou L.G."/>
            <person name="Ni X.B."/>
            <person name="Tian J.H."/>
            <person name="Sheng Y."/>
            <person name="Liu T."/>
            <person name="Pan Y.S."/>
            <person name="Xia L.Y."/>
            <person name="Li J."/>
            <person name="Zhao F."/>
            <person name="Cao W.C."/>
        </authorList>
    </citation>
    <scope>NUCLEOTIDE SEQUENCE</scope>
    <source>
        <strain evidence="2">Rsan-2018</strain>
    </source>
</reference>
<sequence length="407" mass="45048">MSATVEGYTVTLCQKDRERCEEKTRLCVLDPFTLHANDCVSDVDFWPRTDISYIHEFLVLRTTFITGEQLKSRKALEGHNTVTSGWVPWAAAGRAITFGAKNKSTPRIKAKKTSPLTKSPASTSVQQTASSEVAATGAGRAVTFAPEKKVTSRIKTRKTSQQTKSPTSISVRQTTSSEEMETEESTDPTSSRTPSTSRKRRAKMTHTSPEPTTTRTSHPKRTTPGKAQVPSTLAPATLKPSPRAKPPLIVCVMGGQLRSTVPPPDGLCTFVIFEHVRVAKKSDDFVASSNQEAFDNFLKMAAGNKVEQFLLSLTSDLEYDESLEVGDRAEAIMRRYHDQNVRGYGFAHHRVVSTGIDSGKLWKHHSMLSNLRQWSKYPLVLFIGLEIYHHRSYSDVYVTGLVAEAAV</sequence>
<dbReference type="PANTHER" id="PTHR47526">
    <property type="entry name" value="ATP-DEPENDENT DNA HELICASE"/>
    <property type="match status" value="1"/>
</dbReference>
<feature type="compositionally biased region" description="Low complexity" evidence="1">
    <location>
        <begin position="205"/>
        <end position="216"/>
    </location>
</feature>
<feature type="region of interest" description="Disordered" evidence="1">
    <location>
        <begin position="102"/>
        <end position="241"/>
    </location>
</feature>
<protein>
    <submittedName>
        <fullName evidence="2">Uncharacterized protein</fullName>
    </submittedName>
</protein>
<feature type="compositionally biased region" description="Polar residues" evidence="1">
    <location>
        <begin position="114"/>
        <end position="133"/>
    </location>
</feature>
<feature type="compositionally biased region" description="Low complexity" evidence="1">
    <location>
        <begin position="187"/>
        <end position="196"/>
    </location>
</feature>
<evidence type="ECO:0000256" key="1">
    <source>
        <dbReference type="SAM" id="MobiDB-lite"/>
    </source>
</evidence>
<reference evidence="2" key="2">
    <citation type="submission" date="2021-09" db="EMBL/GenBank/DDBJ databases">
        <authorList>
            <person name="Jia N."/>
            <person name="Wang J."/>
            <person name="Shi W."/>
            <person name="Du L."/>
            <person name="Sun Y."/>
            <person name="Zhan W."/>
            <person name="Jiang J."/>
            <person name="Wang Q."/>
            <person name="Zhang B."/>
            <person name="Ji P."/>
            <person name="Sakyi L.B."/>
            <person name="Cui X."/>
            <person name="Yuan T."/>
            <person name="Jiang B."/>
            <person name="Yang W."/>
            <person name="Lam T.T.-Y."/>
            <person name="Chang Q."/>
            <person name="Ding S."/>
            <person name="Wang X."/>
            <person name="Zhu J."/>
            <person name="Ruan X."/>
            <person name="Zhao L."/>
            <person name="Wei J."/>
            <person name="Que T."/>
            <person name="Du C."/>
            <person name="Cheng J."/>
            <person name="Dai P."/>
            <person name="Han X."/>
            <person name="Huang E."/>
            <person name="Gao Y."/>
            <person name="Liu J."/>
            <person name="Shao H."/>
            <person name="Ye R."/>
            <person name="Li L."/>
            <person name="Wei W."/>
            <person name="Wang X."/>
            <person name="Wang C."/>
            <person name="Huo Q."/>
            <person name="Li W."/>
            <person name="Guo W."/>
            <person name="Chen H."/>
            <person name="Chen S."/>
            <person name="Zhou L."/>
            <person name="Zhou L."/>
            <person name="Ni X."/>
            <person name="Tian J."/>
            <person name="Zhou Y."/>
            <person name="Sheng Y."/>
            <person name="Liu T."/>
            <person name="Pan Y."/>
            <person name="Xia L."/>
            <person name="Li J."/>
            <person name="Zhao F."/>
            <person name="Cao W."/>
        </authorList>
    </citation>
    <scope>NUCLEOTIDE SEQUENCE</scope>
    <source>
        <strain evidence="2">Rsan-2018</strain>
        <tissue evidence="2">Larvae</tissue>
    </source>
</reference>
<comment type="caution">
    <text evidence="2">The sequence shown here is derived from an EMBL/GenBank/DDBJ whole genome shotgun (WGS) entry which is preliminary data.</text>
</comment>
<keyword evidence="3" id="KW-1185">Reference proteome</keyword>
<dbReference type="EMBL" id="JABSTV010001252">
    <property type="protein sequence ID" value="KAH7947518.1"/>
    <property type="molecule type" value="Genomic_DNA"/>
</dbReference>
<dbReference type="VEuPathDB" id="VectorBase:RSAN_037565"/>